<keyword evidence="1" id="KW-0812">Transmembrane</keyword>
<name>A0ABT5X5X9_9EURY</name>
<evidence type="ECO:0000256" key="1">
    <source>
        <dbReference type="SAM" id="Phobius"/>
    </source>
</evidence>
<feature type="transmembrane region" description="Helical" evidence="1">
    <location>
        <begin position="43"/>
        <end position="61"/>
    </location>
</feature>
<dbReference type="RefSeq" id="WP_316965862.1">
    <property type="nucleotide sequence ID" value="NZ_JARFPK010000007.1"/>
</dbReference>
<dbReference type="Proteomes" id="UP001220010">
    <property type="component" value="Unassembled WGS sequence"/>
</dbReference>
<evidence type="ECO:0000313" key="3">
    <source>
        <dbReference type="Proteomes" id="UP001220010"/>
    </source>
</evidence>
<organism evidence="2 3">
    <name type="scientific">Candidatus Methanocrinis natronophilus</name>
    <dbReference type="NCBI Taxonomy" id="3033396"/>
    <lineage>
        <taxon>Archaea</taxon>
        <taxon>Methanobacteriati</taxon>
        <taxon>Methanobacteriota</taxon>
        <taxon>Stenosarchaea group</taxon>
        <taxon>Methanomicrobia</taxon>
        <taxon>Methanotrichales</taxon>
        <taxon>Methanotrichaceae</taxon>
        <taxon>Methanocrinis</taxon>
    </lineage>
</organism>
<evidence type="ECO:0008006" key="4">
    <source>
        <dbReference type="Google" id="ProtNLM"/>
    </source>
</evidence>
<feature type="transmembrane region" description="Helical" evidence="1">
    <location>
        <begin position="134"/>
        <end position="153"/>
    </location>
</feature>
<comment type="caution">
    <text evidence="2">The sequence shown here is derived from an EMBL/GenBank/DDBJ whole genome shotgun (WGS) entry which is preliminary data.</text>
</comment>
<keyword evidence="1" id="KW-1133">Transmembrane helix</keyword>
<keyword evidence="3" id="KW-1185">Reference proteome</keyword>
<sequence length="154" mass="17056">MSEGDSEPVRGGSLTKLDRFWLETARGAAKESVAALEEAAKQLISVTSLLQAIYFAAISFSDLKGALAAEGEIRWALVLLFVLPVVLWLLSLSYAVLVFKPESYRTNLSSPDLARSMYGEIVGYKHRQLQRAHLFLVLGFVPLVVNIVIYLAWI</sequence>
<proteinExistence type="predicted"/>
<gene>
    <name evidence="2" type="ORF">P0O15_02805</name>
</gene>
<dbReference type="EMBL" id="JARFPK010000007">
    <property type="protein sequence ID" value="MDF0590108.1"/>
    <property type="molecule type" value="Genomic_DNA"/>
</dbReference>
<evidence type="ECO:0000313" key="2">
    <source>
        <dbReference type="EMBL" id="MDF0590108.1"/>
    </source>
</evidence>
<accession>A0ABT5X5X9</accession>
<feature type="transmembrane region" description="Helical" evidence="1">
    <location>
        <begin position="73"/>
        <end position="99"/>
    </location>
</feature>
<keyword evidence="1" id="KW-0472">Membrane</keyword>
<protein>
    <recommendedName>
        <fullName evidence="4">Yip1 domain-containing protein</fullName>
    </recommendedName>
</protein>
<reference evidence="2 3" key="1">
    <citation type="submission" date="2023-03" db="EMBL/GenBank/DDBJ databases">
        <title>WGS of Methanotrichaceae archaeon Mx.</title>
        <authorList>
            <person name="Sorokin D.Y."/>
            <person name="Merkel A.Y."/>
        </authorList>
    </citation>
    <scope>NUCLEOTIDE SEQUENCE [LARGE SCALE GENOMIC DNA]</scope>
    <source>
        <strain evidence="2 3">Mx</strain>
    </source>
</reference>